<keyword evidence="5" id="KW-0813">Transport</keyword>
<comment type="caution">
    <text evidence="6">The sequence shown here is derived from an EMBL/GenBank/DDBJ whole genome shotgun (WGS) entry which is preliminary data.</text>
</comment>
<dbReference type="PANTHER" id="PTHR30371:SF0">
    <property type="entry name" value="SEC-INDEPENDENT PROTEIN TRANSLOCASE PROTEIN TATC, CHLOROPLASTIC-RELATED"/>
    <property type="match status" value="1"/>
</dbReference>
<dbReference type="InterPro" id="IPR019820">
    <property type="entry name" value="Sec-indep_translocase_CS"/>
</dbReference>
<dbReference type="PRINTS" id="PR01840">
    <property type="entry name" value="TATCFAMILY"/>
</dbReference>
<dbReference type="HAMAP" id="MF_00902">
    <property type="entry name" value="TatC"/>
    <property type="match status" value="1"/>
</dbReference>
<comment type="caution">
    <text evidence="5">Lacks conserved residue(s) required for the propagation of feature annotation.</text>
</comment>
<keyword evidence="4 5" id="KW-0472">Membrane</keyword>
<keyword evidence="2 5" id="KW-0812">Transmembrane</keyword>
<keyword evidence="3 5" id="KW-1133">Transmembrane helix</keyword>
<keyword evidence="7" id="KW-1185">Reference proteome</keyword>
<evidence type="ECO:0000256" key="1">
    <source>
        <dbReference type="ARBA" id="ARBA00004141"/>
    </source>
</evidence>
<keyword evidence="5" id="KW-0811">Translocation</keyword>
<sequence>MSVVETNAQARREGEDEIEASRAPLIDHLIELRSRLIKSLIAFLVMFFICFAFSTQIYNTLVLPYVWAAGSSANAQLIYTGPLELLFTHIKVAAFGAGFFAFPVIATQIYKFVAPGLYKNERQAFAPYLAATPVFFLLGAMLVFFFAMPVLMKFSIGMQQAASEGQAGIALLPKVSEYLSLIMTLIFAFGISFQLPVILTLLGQAGIIDSQFLKDKRRYAIVFVFVIAAVLTPPDVISQLMLAVPMLLLYELSVFSVRRVEKKRDAAKAAEDADA</sequence>
<accession>A0ABW0HHA8</accession>
<organism evidence="6 7">
    <name type="scientific">Bosea vestrisii</name>
    <dbReference type="NCBI Taxonomy" id="151416"/>
    <lineage>
        <taxon>Bacteria</taxon>
        <taxon>Pseudomonadati</taxon>
        <taxon>Pseudomonadota</taxon>
        <taxon>Alphaproteobacteria</taxon>
        <taxon>Hyphomicrobiales</taxon>
        <taxon>Boseaceae</taxon>
        <taxon>Bosea</taxon>
    </lineage>
</organism>
<feature type="transmembrane region" description="Helical" evidence="5">
    <location>
        <begin position="40"/>
        <end position="58"/>
    </location>
</feature>
<dbReference type="PROSITE" id="PS01218">
    <property type="entry name" value="TATC"/>
    <property type="match status" value="1"/>
</dbReference>
<evidence type="ECO:0000313" key="6">
    <source>
        <dbReference type="EMBL" id="MFC5396075.1"/>
    </source>
</evidence>
<reference evidence="7" key="1">
    <citation type="journal article" date="2019" name="Int. J. Syst. Evol. Microbiol.">
        <title>The Global Catalogue of Microorganisms (GCM) 10K type strain sequencing project: providing services to taxonomists for standard genome sequencing and annotation.</title>
        <authorList>
            <consortium name="The Broad Institute Genomics Platform"/>
            <consortium name="The Broad Institute Genome Sequencing Center for Infectious Disease"/>
            <person name="Wu L."/>
            <person name="Ma J."/>
        </authorList>
    </citation>
    <scope>NUCLEOTIDE SEQUENCE [LARGE SCALE GENOMIC DNA]</scope>
    <source>
        <strain evidence="7">CGMCC 1.16326</strain>
    </source>
</reference>
<dbReference type="Pfam" id="PF00902">
    <property type="entry name" value="TatC"/>
    <property type="match status" value="1"/>
</dbReference>
<evidence type="ECO:0000256" key="5">
    <source>
        <dbReference type="HAMAP-Rule" id="MF_00902"/>
    </source>
</evidence>
<protein>
    <recommendedName>
        <fullName evidence="5">Sec-independent protein translocase protein TatC</fullName>
    </recommendedName>
</protein>
<dbReference type="PANTHER" id="PTHR30371">
    <property type="entry name" value="SEC-INDEPENDENT PROTEIN TRANSLOCASE PROTEIN TATC"/>
    <property type="match status" value="1"/>
</dbReference>
<gene>
    <name evidence="5 6" type="primary">tatC</name>
    <name evidence="6" type="ORF">ACFPPC_25885</name>
</gene>
<comment type="function">
    <text evidence="5">Part of the twin-arginine translocation (Tat) system that transports large folded proteins containing a characteristic twin-arginine motif in their signal peptide across membranes. Together with TatB, TatC is part of a receptor directly interacting with Tat signal peptides.</text>
</comment>
<evidence type="ECO:0000313" key="7">
    <source>
        <dbReference type="Proteomes" id="UP001596104"/>
    </source>
</evidence>
<dbReference type="NCBIfam" id="TIGR00945">
    <property type="entry name" value="tatC"/>
    <property type="match status" value="1"/>
</dbReference>
<name>A0ABW0HHA8_9HYPH</name>
<feature type="transmembrane region" description="Helical" evidence="5">
    <location>
        <begin position="92"/>
        <end position="113"/>
    </location>
</feature>
<comment type="subcellular location">
    <subcellularLocation>
        <location evidence="5">Cell membrane</location>
        <topology evidence="5">Multi-pass membrane protein</topology>
    </subcellularLocation>
    <subcellularLocation>
        <location evidence="1">Membrane</location>
        <topology evidence="1">Multi-pass membrane protein</topology>
    </subcellularLocation>
</comment>
<keyword evidence="5" id="KW-0653">Protein transport</keyword>
<comment type="similarity">
    <text evidence="5">Belongs to the TatC family.</text>
</comment>
<dbReference type="InterPro" id="IPR002033">
    <property type="entry name" value="TatC"/>
</dbReference>
<evidence type="ECO:0000256" key="2">
    <source>
        <dbReference type="ARBA" id="ARBA00022692"/>
    </source>
</evidence>
<comment type="subunit">
    <text evidence="5">The Tat system comprises two distinct complexes: a TatABC complex, containing multiple copies of TatA, TatB and TatC subunits, and a separate TatA complex, containing only TatA subunits. Substrates initially bind to the TatABC complex, which probably triggers association of the separate TatA complex to form the active translocon.</text>
</comment>
<feature type="transmembrane region" description="Helical" evidence="5">
    <location>
        <begin position="181"/>
        <end position="207"/>
    </location>
</feature>
<proteinExistence type="inferred from homology"/>
<feature type="transmembrane region" description="Helical" evidence="5">
    <location>
        <begin position="125"/>
        <end position="148"/>
    </location>
</feature>
<dbReference type="RefSeq" id="WP_377012346.1">
    <property type="nucleotide sequence ID" value="NZ_JBHSLV010000066.1"/>
</dbReference>
<dbReference type="EMBL" id="JBHSLV010000066">
    <property type="protein sequence ID" value="MFC5396075.1"/>
    <property type="molecule type" value="Genomic_DNA"/>
</dbReference>
<evidence type="ECO:0000256" key="4">
    <source>
        <dbReference type="ARBA" id="ARBA00023136"/>
    </source>
</evidence>
<feature type="transmembrane region" description="Helical" evidence="5">
    <location>
        <begin position="219"/>
        <end position="234"/>
    </location>
</feature>
<keyword evidence="5" id="KW-1003">Cell membrane</keyword>
<dbReference type="Proteomes" id="UP001596104">
    <property type="component" value="Unassembled WGS sequence"/>
</dbReference>
<evidence type="ECO:0000256" key="3">
    <source>
        <dbReference type="ARBA" id="ARBA00022989"/>
    </source>
</evidence>